<dbReference type="EMBL" id="CAJNRD030001122">
    <property type="protein sequence ID" value="CAG5100822.1"/>
    <property type="molecule type" value="Genomic_DNA"/>
</dbReference>
<organism evidence="2 3">
    <name type="scientific">Cotesia congregata</name>
    <name type="common">Parasitoid wasp</name>
    <name type="synonym">Apanteles congregatus</name>
    <dbReference type="NCBI Taxonomy" id="51543"/>
    <lineage>
        <taxon>Eukaryota</taxon>
        <taxon>Metazoa</taxon>
        <taxon>Ecdysozoa</taxon>
        <taxon>Arthropoda</taxon>
        <taxon>Hexapoda</taxon>
        <taxon>Insecta</taxon>
        <taxon>Pterygota</taxon>
        <taxon>Neoptera</taxon>
        <taxon>Endopterygota</taxon>
        <taxon>Hymenoptera</taxon>
        <taxon>Apocrita</taxon>
        <taxon>Ichneumonoidea</taxon>
        <taxon>Braconidae</taxon>
        <taxon>Microgastrinae</taxon>
        <taxon>Cotesia</taxon>
    </lineage>
</organism>
<name>A0A8J2MPS4_COTCN</name>
<dbReference type="AlphaFoldDB" id="A0A8J2MPS4"/>
<feature type="compositionally biased region" description="Low complexity" evidence="1">
    <location>
        <begin position="10"/>
        <end position="26"/>
    </location>
</feature>
<protein>
    <submittedName>
        <fullName evidence="2">Uncharacterized protein</fullName>
    </submittedName>
</protein>
<accession>A0A8J2MPS4</accession>
<feature type="region of interest" description="Disordered" evidence="1">
    <location>
        <begin position="61"/>
        <end position="87"/>
    </location>
</feature>
<reference evidence="2" key="1">
    <citation type="submission" date="2021-04" db="EMBL/GenBank/DDBJ databases">
        <authorList>
            <person name="Chebbi M.A.C M."/>
        </authorList>
    </citation>
    <scope>NUCLEOTIDE SEQUENCE</scope>
</reference>
<dbReference type="Proteomes" id="UP000786811">
    <property type="component" value="Unassembled WGS sequence"/>
</dbReference>
<evidence type="ECO:0000313" key="3">
    <source>
        <dbReference type="Proteomes" id="UP000786811"/>
    </source>
</evidence>
<keyword evidence="3" id="KW-1185">Reference proteome</keyword>
<evidence type="ECO:0000256" key="1">
    <source>
        <dbReference type="SAM" id="MobiDB-lite"/>
    </source>
</evidence>
<gene>
    <name evidence="2" type="ORF">HICCMSTLAB_LOCUS9895</name>
</gene>
<proteinExistence type="predicted"/>
<comment type="caution">
    <text evidence="2">The sequence shown here is derived from an EMBL/GenBank/DDBJ whole genome shotgun (WGS) entry which is preliminary data.</text>
</comment>
<evidence type="ECO:0000313" key="2">
    <source>
        <dbReference type="EMBL" id="CAG5100822.1"/>
    </source>
</evidence>
<feature type="region of interest" description="Disordered" evidence="1">
    <location>
        <begin position="1"/>
        <end position="29"/>
    </location>
</feature>
<sequence length="119" mass="12862">MTGRPRAIHSSSTPSGSKSVPSSCWSRGKTSLTSSIVGVSDHLLMRRNDFEQINFSISTKKLKPPASIEKPEETPEKKPKTEVKPINKSADDARMCIICNNKILLGGGVPALQTHGGLY</sequence>
<feature type="compositionally biased region" description="Basic and acidic residues" evidence="1">
    <location>
        <begin position="69"/>
        <end position="87"/>
    </location>
</feature>